<keyword evidence="4" id="KW-0597">Phosphoprotein</keyword>
<evidence type="ECO:0000259" key="6">
    <source>
        <dbReference type="PROSITE" id="PS50075"/>
    </source>
</evidence>
<dbReference type="SUPFAM" id="SSF47336">
    <property type="entry name" value="ACP-like"/>
    <property type="match status" value="2"/>
</dbReference>
<dbReference type="InterPro" id="IPR001242">
    <property type="entry name" value="Condensation_dom"/>
</dbReference>
<comment type="caution">
    <text evidence="7">The sequence shown here is derived from an EMBL/GenBank/DDBJ whole genome shotgun (WGS) entry which is preliminary data.</text>
</comment>
<organism evidence="7 8">
    <name type="scientific">Komarekiella delphini-convector SJRDD-AB1</name>
    <dbReference type="NCBI Taxonomy" id="2593771"/>
    <lineage>
        <taxon>Bacteria</taxon>
        <taxon>Bacillati</taxon>
        <taxon>Cyanobacteriota</taxon>
        <taxon>Cyanophyceae</taxon>
        <taxon>Nostocales</taxon>
        <taxon>Nostocaceae</taxon>
        <taxon>Komarekiella</taxon>
        <taxon>Komarekiella delphini-convector</taxon>
    </lineage>
</organism>
<dbReference type="Gene3D" id="3.40.50.980">
    <property type="match status" value="4"/>
</dbReference>
<dbReference type="FunFam" id="3.40.50.980:FF:000001">
    <property type="entry name" value="Non-ribosomal peptide synthetase"/>
    <property type="match status" value="2"/>
</dbReference>
<dbReference type="InterPro" id="IPR025110">
    <property type="entry name" value="AMP-bd_C"/>
</dbReference>
<dbReference type="FunFam" id="3.40.50.12780:FF:000012">
    <property type="entry name" value="Non-ribosomal peptide synthetase"/>
    <property type="match status" value="2"/>
</dbReference>
<dbReference type="InterPro" id="IPR020845">
    <property type="entry name" value="AMP-binding_CS"/>
</dbReference>
<dbReference type="CDD" id="cd19543">
    <property type="entry name" value="DCL_NRPS"/>
    <property type="match status" value="1"/>
</dbReference>
<comment type="cofactor">
    <cofactor evidence="1">
        <name>pantetheine 4'-phosphate</name>
        <dbReference type="ChEBI" id="CHEBI:47942"/>
    </cofactor>
</comment>
<gene>
    <name evidence="7" type="ORF">FNW02_22730</name>
</gene>
<dbReference type="SUPFAM" id="SSF56801">
    <property type="entry name" value="Acetyl-CoA synthetase-like"/>
    <property type="match status" value="2"/>
</dbReference>
<dbReference type="InterPro" id="IPR009081">
    <property type="entry name" value="PP-bd_ACP"/>
</dbReference>
<dbReference type="PANTHER" id="PTHR45527">
    <property type="entry name" value="NONRIBOSOMAL PEPTIDE SYNTHETASE"/>
    <property type="match status" value="1"/>
</dbReference>
<dbReference type="InterPro" id="IPR010071">
    <property type="entry name" value="AA_adenyl_dom"/>
</dbReference>
<feature type="domain" description="Carrier" evidence="6">
    <location>
        <begin position="987"/>
        <end position="1062"/>
    </location>
</feature>
<evidence type="ECO:0000313" key="8">
    <source>
        <dbReference type="Proteomes" id="UP001165986"/>
    </source>
</evidence>
<dbReference type="GO" id="GO:0043041">
    <property type="term" value="P:amino acid activation for nonribosomal peptide biosynthetic process"/>
    <property type="evidence" value="ECO:0007669"/>
    <property type="project" value="TreeGrafter"/>
</dbReference>
<dbReference type="Gene3D" id="2.30.38.10">
    <property type="entry name" value="Luciferase, Domain 3"/>
    <property type="match status" value="2"/>
</dbReference>
<protein>
    <submittedName>
        <fullName evidence="7">Amino acid adenylation domain-containing protein</fullName>
    </submittedName>
</protein>
<dbReference type="GO" id="GO:0031177">
    <property type="term" value="F:phosphopantetheine binding"/>
    <property type="evidence" value="ECO:0007669"/>
    <property type="project" value="InterPro"/>
</dbReference>
<evidence type="ECO:0000256" key="2">
    <source>
        <dbReference type="ARBA" id="ARBA00006432"/>
    </source>
</evidence>
<dbReference type="PANTHER" id="PTHR45527:SF1">
    <property type="entry name" value="FATTY ACID SYNTHASE"/>
    <property type="match status" value="1"/>
</dbReference>
<dbReference type="PROSITE" id="PS00455">
    <property type="entry name" value="AMP_BINDING"/>
    <property type="match status" value="2"/>
</dbReference>
<dbReference type="SUPFAM" id="SSF52777">
    <property type="entry name" value="CoA-dependent acyltransferases"/>
    <property type="match status" value="6"/>
</dbReference>
<dbReference type="Gene3D" id="3.30.559.10">
    <property type="entry name" value="Chloramphenicol acetyltransferase-like domain"/>
    <property type="match status" value="3"/>
</dbReference>
<dbReference type="Pfam" id="PF13193">
    <property type="entry name" value="AMP-binding_C"/>
    <property type="match status" value="2"/>
</dbReference>
<dbReference type="GO" id="GO:0044550">
    <property type="term" value="P:secondary metabolite biosynthetic process"/>
    <property type="evidence" value="ECO:0007669"/>
    <property type="project" value="UniProtKB-ARBA"/>
</dbReference>
<dbReference type="EMBL" id="VJXY01000028">
    <property type="protein sequence ID" value="MBD6618564.1"/>
    <property type="molecule type" value="Genomic_DNA"/>
</dbReference>
<dbReference type="Gene3D" id="3.30.300.30">
    <property type="match status" value="2"/>
</dbReference>
<dbReference type="SMART" id="SM00823">
    <property type="entry name" value="PKS_PP"/>
    <property type="match status" value="2"/>
</dbReference>
<dbReference type="FunFam" id="2.30.38.10:FF:000001">
    <property type="entry name" value="Non-ribosomal peptide synthetase PvdI"/>
    <property type="match status" value="2"/>
</dbReference>
<dbReference type="InterPro" id="IPR006162">
    <property type="entry name" value="Ppantetheine_attach_site"/>
</dbReference>
<dbReference type="GO" id="GO:0016874">
    <property type="term" value="F:ligase activity"/>
    <property type="evidence" value="ECO:0007669"/>
    <property type="project" value="UniProtKB-KW"/>
</dbReference>
<dbReference type="NCBIfam" id="TIGR01733">
    <property type="entry name" value="AA-adenyl-dom"/>
    <property type="match status" value="2"/>
</dbReference>
<dbReference type="GO" id="GO:0008610">
    <property type="term" value="P:lipid biosynthetic process"/>
    <property type="evidence" value="ECO:0007669"/>
    <property type="project" value="UniProtKB-ARBA"/>
</dbReference>
<dbReference type="Gene3D" id="1.10.1200.10">
    <property type="entry name" value="ACP-like"/>
    <property type="match status" value="2"/>
</dbReference>
<dbReference type="Pfam" id="PF00668">
    <property type="entry name" value="Condensation"/>
    <property type="match status" value="3"/>
</dbReference>
<dbReference type="InterPro" id="IPR036736">
    <property type="entry name" value="ACP-like_sf"/>
</dbReference>
<dbReference type="CDD" id="cd12116">
    <property type="entry name" value="A_NRPS_Ta1_like"/>
    <property type="match status" value="1"/>
</dbReference>
<dbReference type="Proteomes" id="UP001165986">
    <property type="component" value="Unassembled WGS sequence"/>
</dbReference>
<dbReference type="CDD" id="cd17646">
    <property type="entry name" value="A_NRPS_AB3403-like"/>
    <property type="match status" value="1"/>
</dbReference>
<dbReference type="Pfam" id="PF00501">
    <property type="entry name" value="AMP-binding"/>
    <property type="match status" value="2"/>
</dbReference>
<keyword evidence="3" id="KW-0596">Phosphopantetheine</keyword>
<accession>A0AA40T0S4</accession>
<dbReference type="Pfam" id="PF00550">
    <property type="entry name" value="PP-binding"/>
    <property type="match status" value="2"/>
</dbReference>
<comment type="similarity">
    <text evidence="2">Belongs to the ATP-dependent AMP-binding enzyme family.</text>
</comment>
<dbReference type="PROSITE" id="PS00012">
    <property type="entry name" value="PHOSPHOPANTETHEINE"/>
    <property type="match status" value="2"/>
</dbReference>
<proteinExistence type="inferred from homology"/>
<dbReference type="InterPro" id="IPR045851">
    <property type="entry name" value="AMP-bd_C_sf"/>
</dbReference>
<keyword evidence="5" id="KW-0436">Ligase</keyword>
<evidence type="ECO:0000256" key="1">
    <source>
        <dbReference type="ARBA" id="ARBA00001957"/>
    </source>
</evidence>
<dbReference type="PROSITE" id="PS50075">
    <property type="entry name" value="CARRIER"/>
    <property type="match status" value="2"/>
</dbReference>
<dbReference type="Gene3D" id="3.30.559.30">
    <property type="entry name" value="Nonribosomal peptide synthetase, condensation domain"/>
    <property type="match status" value="3"/>
</dbReference>
<dbReference type="NCBIfam" id="NF003417">
    <property type="entry name" value="PRK04813.1"/>
    <property type="match status" value="2"/>
</dbReference>
<dbReference type="InterPro" id="IPR023213">
    <property type="entry name" value="CAT-like_dom_sf"/>
</dbReference>
<keyword evidence="8" id="KW-1185">Reference proteome</keyword>
<dbReference type="GO" id="GO:0005829">
    <property type="term" value="C:cytosol"/>
    <property type="evidence" value="ECO:0007669"/>
    <property type="project" value="TreeGrafter"/>
</dbReference>
<evidence type="ECO:0000313" key="7">
    <source>
        <dbReference type="EMBL" id="MBD6618564.1"/>
    </source>
</evidence>
<name>A0AA40T0S4_9NOST</name>
<evidence type="ECO:0000256" key="3">
    <source>
        <dbReference type="ARBA" id="ARBA00022450"/>
    </source>
</evidence>
<dbReference type="InterPro" id="IPR020806">
    <property type="entry name" value="PKS_PP-bd"/>
</dbReference>
<reference evidence="7" key="1">
    <citation type="submission" date="2019-07" db="EMBL/GenBank/DDBJ databases">
        <title>Toxilogical consequences of a new and cryptic species of cyanobacteria (Komarekiella delphini-convector) recovered from the epidermis of a bottlenose dolphin and 1500 ft. in the air.</title>
        <authorList>
            <person name="Brown A.O."/>
            <person name="Dvorak P."/>
            <person name="Villanueva C.D."/>
            <person name="Foss A.J."/>
            <person name="Garvey A.D."/>
            <person name="Gibson Q.A."/>
            <person name="Johansen J.R."/>
            <person name="Casamatta D.A."/>
        </authorList>
    </citation>
    <scope>NUCLEOTIDE SEQUENCE</scope>
    <source>
        <strain evidence="7">SJRDD-AB1</strain>
    </source>
</reference>
<evidence type="ECO:0000256" key="5">
    <source>
        <dbReference type="ARBA" id="ARBA00022598"/>
    </source>
</evidence>
<dbReference type="FunFam" id="3.30.559.30:FF:000001">
    <property type="entry name" value="Non-ribosomal peptide synthetase"/>
    <property type="match status" value="1"/>
</dbReference>
<dbReference type="FunFam" id="3.40.50.980:FF:000002">
    <property type="entry name" value="Enterobactin synthetase component F"/>
    <property type="match status" value="1"/>
</dbReference>
<dbReference type="RefSeq" id="WP_191759767.1">
    <property type="nucleotide sequence ID" value="NZ_VJXY01000028.1"/>
</dbReference>
<dbReference type="FunFam" id="1.10.1200.10:FF:000005">
    <property type="entry name" value="Nonribosomal peptide synthetase 1"/>
    <property type="match status" value="2"/>
</dbReference>
<dbReference type="CDD" id="cd19531">
    <property type="entry name" value="LCL_NRPS-like"/>
    <property type="match status" value="2"/>
</dbReference>
<feature type="domain" description="Carrier" evidence="6">
    <location>
        <begin position="2044"/>
        <end position="2119"/>
    </location>
</feature>
<sequence>MSVKNKNIEDFYPLSPMQQGILFHSLAVSTGIYFEQFSLTLQGKLNTPEFRRAWQYVVERHSILRTCFVWEGLKEPVQIVHRQVSLPWQEYNWQHLSSEEQQQKLELFWQSDRSRGLELTQPPLMRFTLVQLSENSYSFTWSHHHLLLDGWSVPLVFKEVFACYKAFSNGQDVHLEPIRPYRDYIVWLQQQNLAEAETFWRQMLKGFTTPTQLSVQGTRKLLAQTDGSQEREVKLSVVTTARLQSLAKQHQLTLNTLLQGAWALLLSHYSGQEDVVFGAVTSGRPPILAKVESMVGLLINTLPIRVQVSPEEFLLPWLGKIKEQLVEARQYEYSPLVKVQGWSEVPKDLSLFESIVVFENYPLDTSLLEQNLNLEIKNFHAFERTNYPITLTVIPGEELLLKITCSDRFDIDTITRILRHLQTLLEGMLTKPQQRLGELSLLTEAERHQLLVEWNDTEVEYPQQCIHELFEAQVEKTPDAVAVVFADQELTYKELNTKANQLGHYLRSLGVKPEELVGICIERSLEMVIGLLAILKAGGAYIPLDPSYPKERLAYMLEDSQPSVLLTQQYLVKSLPNHKAKVVCIDGNWGLIADENTGNPVCNITCDHLAYVIYTSGSTGKPKGAMNTHRGICNRLMWMQDAYQLTTADSVLQKTPFSFDVSVWEFFWPLLTGARLVVAQPEGHRDTNYLVNLIFQQQITTLHFVPSMLQVFLEAEGLEKCQSLKRVIASGEALPAQLQKRFSNKLDAQLHNLYGPTEAAVDVTFWQCKDCVTNQKIVPIGRPIANIQIYLLDKYLNPVAIGVTGEVYIGGVGVGRGYLNRPDLTAEKFIPNPFQRGRGAGGQGGKGVTENNSERLYKTGDLARYLPNGEIEYIGRIDYQVKVRGFRVELGEIEALINQYPAVQETVVIVSGDSEDSKRLVAYVVPQSQTLTIAELRGFLESKLPSYMIPAAFVILEALPLTPNGKVDRKALPIPEFIQISSSNIILPSTPIENLLAGIWAEVLGIEKVGINNNFFELGGHSLIATRVISRIRQVFKVELALRYLFEKPTIAGLAKEIEKALKVDSRNEPRNIERILRSQELPLSFAQQRLWFLDQLEPNNSFYNIAAAVRLEGQLNIGALEQSFNEIISRHEALRTNFQTIEGQAIAVISEAISLILPIFDISELPLNLQEAEVKKQASQEAQKPFDLKGDLLLRVKLLRLNQQEHIILLTIHHIVSDGWSIDILVRELATLYQAFCNGQPSPLPALPIQYVDFAAWQREWLQGEILKTQISYWLKQLKNAPKVLELPTDHPRPAIQTFRGSTYSFKLSNQLSCSLNKLSQQQGSTLFMTLLAAFQTLLWRYTGSEDIVVGSPIANRNRAEIEGLIGFFVNTLVLRTNLAGNPNFEELLKRVREVALGAYAHQDLPFELLVEELQPQRDLSHTPLFQVMFVLQNAPMSALELPGLTLSPLESNSDSAKLDLTLYITETVDGLLGNLEYNTDLFEESSIQRMAAHLQTLLEGIVANPQQRLSELPLLTEFERRQLMVEWNDTEVKYPQQCIHELFEAQVEKTPDAVAVVFEEEQLTYKELNAKANQLGDYLQVLGVKAEVLVGICLERSLGMVIGLLAILKAGGVYIPLDPSYPKERLAFILEDTQASVLLTQTSLLQVIPQHQAEVVCLDADWHYIAQQSQENLLSDITPDNLAYVIYTSGSTGKPKGVQIPHSALSNFLYSMRKTPGLTQEDTLLAVTTYSFDIAALELFLPIIVGGCLVIASREVASDGTQLSVLLTNSKATVMQATPATWQLLLTAGWNGNEQLKILCGGEALPGYLANQLLHRCACLWNMYGPTETTIWSAASQVEIDSTIVPISQAIANTQLYILDQYNQLVPVGIAGELHIGGDGLAQGYFNRPDLTAEKFIPNPFEKVGGSRLYKTGDLVRYLPNGEIEYIGRIDHQVKVRGFRIELGEIEALLCQHSAVREAVVVVSKDSVDSQLIIAYLVPKIEQTLTIPELRSFLESKLPSYMLPSAFVILEALPLTPNGKVDRKALPALDLVRPEFEETFVAPQTLVEKQMAMIWMQVLGLEKIGINDNFFELGGHSLLATQVTSRINKIFDVELPLRQIFELSTIAKIAKSIEEKKLVAKLNLPIERVSREIELPLSFAQQRLWFLHQLDPKSYIYNGSSAVLLQGSLNITALEQSINEIVRRHEILRTYFQLVNGQPVQLIAPTLAIPLPIVDLQHLPVIEQTTEVENLRLASYQQPFDLAQSPLLRLTLLRLKTREYILLVTMHHIISDAWSEGIFIREVSVLYEAFSNDKPSPLPEINIQYADFSIWQHKFLQGEVLDKLLRYWEKQLGDNLPVLQLPKNHQSLEVKTSQEKRQTLILSKTLSQAIKKLSDSLGTTLFMTLLGAFKVLLYWYTGDKDIVVGTDIANRNRIEIENLIGFFVNQLVLRSNLSGNPTFSDFLQQIRKVCLEAYAHQDLPFEKLVSALNPKRELNQTPLFQVKFILQNAPIHPLALSDLTLTHLDYLENAIARFDLLLELTDTEQGIVGLLKYNKDLFDASSIARLLNSFEIILSQIVVNPAIKLNQLEEIIIQSDREYQLNEEGKRKNEYKQKLSLIKRKAIDIVPKVSD</sequence>
<evidence type="ECO:0000256" key="4">
    <source>
        <dbReference type="ARBA" id="ARBA00022553"/>
    </source>
</evidence>
<dbReference type="FunFam" id="3.30.559.10:FF:000012">
    <property type="entry name" value="Non-ribosomal peptide synthetase"/>
    <property type="match status" value="2"/>
</dbReference>
<dbReference type="FunFam" id="3.30.300.30:FF:000010">
    <property type="entry name" value="Enterobactin synthetase component F"/>
    <property type="match status" value="2"/>
</dbReference>
<dbReference type="InterPro" id="IPR000873">
    <property type="entry name" value="AMP-dep_synth/lig_dom"/>
</dbReference>